<reference evidence="2 3" key="1">
    <citation type="submission" date="2021-06" db="EMBL/GenBank/DDBJ databases">
        <title>Caerostris extrusa draft genome.</title>
        <authorList>
            <person name="Kono N."/>
            <person name="Arakawa K."/>
        </authorList>
    </citation>
    <scope>NUCLEOTIDE SEQUENCE [LARGE SCALE GENOMIC DNA]</scope>
</reference>
<feature type="region of interest" description="Disordered" evidence="1">
    <location>
        <begin position="104"/>
        <end position="125"/>
    </location>
</feature>
<evidence type="ECO:0000313" key="2">
    <source>
        <dbReference type="EMBL" id="GIX68809.1"/>
    </source>
</evidence>
<dbReference type="EMBL" id="BPLR01002001">
    <property type="protein sequence ID" value="GIX68809.1"/>
    <property type="molecule type" value="Genomic_DNA"/>
</dbReference>
<organism evidence="2 3">
    <name type="scientific">Caerostris extrusa</name>
    <name type="common">Bark spider</name>
    <name type="synonym">Caerostris bankana</name>
    <dbReference type="NCBI Taxonomy" id="172846"/>
    <lineage>
        <taxon>Eukaryota</taxon>
        <taxon>Metazoa</taxon>
        <taxon>Ecdysozoa</taxon>
        <taxon>Arthropoda</taxon>
        <taxon>Chelicerata</taxon>
        <taxon>Arachnida</taxon>
        <taxon>Araneae</taxon>
        <taxon>Araneomorphae</taxon>
        <taxon>Entelegynae</taxon>
        <taxon>Araneoidea</taxon>
        <taxon>Araneidae</taxon>
        <taxon>Caerostris</taxon>
    </lineage>
</organism>
<feature type="compositionally biased region" description="Polar residues" evidence="1">
    <location>
        <begin position="104"/>
        <end position="118"/>
    </location>
</feature>
<name>A0AAV4M9U0_CAEEX</name>
<sequence length="181" mass="20827">MLKELSQVPIPISKEKWKPSFGRERRKTEPAGAPARKDQKFDDLLQNGTIERTDPGFFTRSAEQHIKATIFAIKPLRQRSTNLPKHAAAFRDFHYLYPCPDIDSQQRSSNSCTTIPNSNKDDRRKSSAVRSWQPFCWNADCSNRAAVRCSTRTIEVFLEYEHNIARILILMQNFILAFAAP</sequence>
<comment type="caution">
    <text evidence="2">The sequence shown here is derived from an EMBL/GenBank/DDBJ whole genome shotgun (WGS) entry which is preliminary data.</text>
</comment>
<dbReference type="AlphaFoldDB" id="A0AAV4M9U0"/>
<feature type="region of interest" description="Disordered" evidence="1">
    <location>
        <begin position="16"/>
        <end position="42"/>
    </location>
</feature>
<protein>
    <submittedName>
        <fullName evidence="2">Uncharacterized protein</fullName>
    </submittedName>
</protein>
<keyword evidence="3" id="KW-1185">Reference proteome</keyword>
<dbReference type="Proteomes" id="UP001054945">
    <property type="component" value="Unassembled WGS sequence"/>
</dbReference>
<gene>
    <name evidence="2" type="ORF">CEXT_646441</name>
</gene>
<proteinExistence type="predicted"/>
<evidence type="ECO:0000313" key="3">
    <source>
        <dbReference type="Proteomes" id="UP001054945"/>
    </source>
</evidence>
<accession>A0AAV4M9U0</accession>
<evidence type="ECO:0000256" key="1">
    <source>
        <dbReference type="SAM" id="MobiDB-lite"/>
    </source>
</evidence>